<keyword evidence="4 5" id="KW-0472">Membrane</keyword>
<evidence type="ECO:0008006" key="8">
    <source>
        <dbReference type="Google" id="ProtNLM"/>
    </source>
</evidence>
<feature type="transmembrane region" description="Helical" evidence="5">
    <location>
        <begin position="81"/>
        <end position="102"/>
    </location>
</feature>
<comment type="subcellular location">
    <subcellularLocation>
        <location evidence="1">Membrane</location>
        <topology evidence="1">Multi-pass membrane protein</topology>
    </subcellularLocation>
</comment>
<gene>
    <name evidence="6" type="ORF">M9Y10_040389</name>
</gene>
<keyword evidence="7" id="KW-1185">Reference proteome</keyword>
<dbReference type="Pfam" id="PF00335">
    <property type="entry name" value="Tetraspanin"/>
    <property type="match status" value="1"/>
</dbReference>
<evidence type="ECO:0000256" key="2">
    <source>
        <dbReference type="ARBA" id="ARBA00022692"/>
    </source>
</evidence>
<comment type="caution">
    <text evidence="6">The sequence shown here is derived from an EMBL/GenBank/DDBJ whole genome shotgun (WGS) entry which is preliminary data.</text>
</comment>
<dbReference type="InterPro" id="IPR018499">
    <property type="entry name" value="Tetraspanin/Peripherin"/>
</dbReference>
<protein>
    <recommendedName>
        <fullName evidence="8">Tetraspanin family protein</fullName>
    </recommendedName>
</protein>
<dbReference type="PANTHER" id="PTHR19282">
    <property type="entry name" value="TETRASPANIN"/>
    <property type="match status" value="1"/>
</dbReference>
<dbReference type="Proteomes" id="UP001470230">
    <property type="component" value="Unassembled WGS sequence"/>
</dbReference>
<evidence type="ECO:0000313" key="6">
    <source>
        <dbReference type="EMBL" id="KAK8835839.1"/>
    </source>
</evidence>
<evidence type="ECO:0000256" key="1">
    <source>
        <dbReference type="ARBA" id="ARBA00004141"/>
    </source>
</evidence>
<keyword evidence="2 5" id="KW-0812">Transmembrane</keyword>
<dbReference type="PANTHER" id="PTHR19282:SF553">
    <property type="entry name" value="TETRASPANIN FAMILY PROTEIN"/>
    <property type="match status" value="1"/>
</dbReference>
<accession>A0ABR2GPK4</accession>
<evidence type="ECO:0000313" key="7">
    <source>
        <dbReference type="Proteomes" id="UP001470230"/>
    </source>
</evidence>
<sequence length="211" mass="23545">MGCCQGCARWLIGTVSICVIICAVICGVVIYKKEKDKNWSKLIKNNIPFIFILVTMCFAVVSALIGFLLCCCHARCLYITYLIIIIIVILIEVAAIVLAFCFKDKIIDGIRENWSKEKFEKSRRQVESDLKCCGFDNTTEESESDCGYPYDSSKDPPLEACYPKIKREIDSHMKGLRIAVIVMGVVELVLFICACYLVCSSGGDGEGISKF</sequence>
<evidence type="ECO:0000256" key="3">
    <source>
        <dbReference type="ARBA" id="ARBA00022989"/>
    </source>
</evidence>
<dbReference type="PRINTS" id="PR00259">
    <property type="entry name" value="TMFOUR"/>
</dbReference>
<feature type="transmembrane region" description="Helical" evidence="5">
    <location>
        <begin position="47"/>
        <end position="69"/>
    </location>
</feature>
<proteinExistence type="predicted"/>
<evidence type="ECO:0000256" key="4">
    <source>
        <dbReference type="ARBA" id="ARBA00023136"/>
    </source>
</evidence>
<feature type="transmembrane region" description="Helical" evidence="5">
    <location>
        <begin position="12"/>
        <end position="31"/>
    </location>
</feature>
<keyword evidence="3 5" id="KW-1133">Transmembrane helix</keyword>
<evidence type="ECO:0000256" key="5">
    <source>
        <dbReference type="SAM" id="Phobius"/>
    </source>
</evidence>
<dbReference type="EMBL" id="JAPFFF010000073">
    <property type="protein sequence ID" value="KAK8835839.1"/>
    <property type="molecule type" value="Genomic_DNA"/>
</dbReference>
<reference evidence="6 7" key="1">
    <citation type="submission" date="2024-04" db="EMBL/GenBank/DDBJ databases">
        <title>Tritrichomonas musculus Genome.</title>
        <authorList>
            <person name="Alves-Ferreira E."/>
            <person name="Grigg M."/>
            <person name="Lorenzi H."/>
            <person name="Galac M."/>
        </authorList>
    </citation>
    <scope>NUCLEOTIDE SEQUENCE [LARGE SCALE GENOMIC DNA]</scope>
    <source>
        <strain evidence="6 7">EAF2021</strain>
    </source>
</reference>
<name>A0ABR2GPK4_9EUKA</name>
<organism evidence="6 7">
    <name type="scientific">Tritrichomonas musculus</name>
    <dbReference type="NCBI Taxonomy" id="1915356"/>
    <lineage>
        <taxon>Eukaryota</taxon>
        <taxon>Metamonada</taxon>
        <taxon>Parabasalia</taxon>
        <taxon>Tritrichomonadida</taxon>
        <taxon>Tritrichomonadidae</taxon>
        <taxon>Tritrichomonas</taxon>
    </lineage>
</organism>
<feature type="transmembrane region" description="Helical" evidence="5">
    <location>
        <begin position="176"/>
        <end position="199"/>
    </location>
</feature>